<keyword evidence="3" id="KW-1185">Reference proteome</keyword>
<dbReference type="RefSeq" id="WP_328959664.1">
    <property type="nucleotide sequence ID" value="NZ_CP108090.1"/>
</dbReference>
<evidence type="ECO:0000313" key="3">
    <source>
        <dbReference type="Proteomes" id="UP001432039"/>
    </source>
</evidence>
<gene>
    <name evidence="2" type="ORF">OG517_00760</name>
</gene>
<organism evidence="2 3">
    <name type="scientific">Streptomyces virginiae</name>
    <name type="common">Streptomyces cinnamonensis</name>
    <dbReference type="NCBI Taxonomy" id="1961"/>
    <lineage>
        <taxon>Bacteria</taxon>
        <taxon>Bacillati</taxon>
        <taxon>Actinomycetota</taxon>
        <taxon>Actinomycetes</taxon>
        <taxon>Kitasatosporales</taxon>
        <taxon>Streptomycetaceae</taxon>
        <taxon>Streptomyces</taxon>
    </lineage>
</organism>
<name>A0ABZ1T2M3_STRVG</name>
<feature type="region of interest" description="Disordered" evidence="1">
    <location>
        <begin position="1"/>
        <end position="35"/>
    </location>
</feature>
<dbReference type="PROSITE" id="PS51257">
    <property type="entry name" value="PROKAR_LIPOPROTEIN"/>
    <property type="match status" value="1"/>
</dbReference>
<protein>
    <submittedName>
        <fullName evidence="2">Uncharacterized protein</fullName>
    </submittedName>
</protein>
<evidence type="ECO:0000256" key="1">
    <source>
        <dbReference type="SAM" id="MobiDB-lite"/>
    </source>
</evidence>
<dbReference type="Proteomes" id="UP001432039">
    <property type="component" value="Chromosome"/>
</dbReference>
<dbReference type="EMBL" id="CP108090">
    <property type="protein sequence ID" value="WUQ10100.1"/>
    <property type="molecule type" value="Genomic_DNA"/>
</dbReference>
<accession>A0ABZ1T2M3</accession>
<evidence type="ECO:0000313" key="2">
    <source>
        <dbReference type="EMBL" id="WUQ10100.1"/>
    </source>
</evidence>
<proteinExistence type="predicted"/>
<reference evidence="2" key="1">
    <citation type="submission" date="2022-10" db="EMBL/GenBank/DDBJ databases">
        <title>The complete genomes of actinobacterial strains from the NBC collection.</title>
        <authorList>
            <person name="Joergensen T.S."/>
            <person name="Alvarez Arevalo M."/>
            <person name="Sterndorff E.B."/>
            <person name="Faurdal D."/>
            <person name="Vuksanovic O."/>
            <person name="Mourched A.-S."/>
            <person name="Charusanti P."/>
            <person name="Shaw S."/>
            <person name="Blin K."/>
            <person name="Weber T."/>
        </authorList>
    </citation>
    <scope>NUCLEOTIDE SEQUENCE</scope>
    <source>
        <strain evidence="2">NBC_00248</strain>
    </source>
</reference>
<sequence>MPRSRTGPRPSAHPGQVITGCWKPKLSTQPSPSAALRASWETSLHDLRGTPEYGVLCQESAGQPIRHVANNGHGPIAWVAA</sequence>